<accession>A0A7W4NS16</accession>
<keyword evidence="3 7" id="KW-0032">Aminotransferase</keyword>
<dbReference type="Gene3D" id="3.40.640.10">
    <property type="entry name" value="Type I PLP-dependent aspartate aminotransferase-like (Major domain)"/>
    <property type="match status" value="1"/>
</dbReference>
<evidence type="ECO:0000256" key="6">
    <source>
        <dbReference type="RuleBase" id="RU003560"/>
    </source>
</evidence>
<dbReference type="EMBL" id="JABEQJ010000013">
    <property type="protein sequence ID" value="MBB2160755.1"/>
    <property type="molecule type" value="Genomic_DNA"/>
</dbReference>
<name>A0A7W4NS16_9PROT</name>
<dbReference type="InterPro" id="IPR015424">
    <property type="entry name" value="PyrdxlP-dep_Trfase"/>
</dbReference>
<dbReference type="FunFam" id="3.40.640.10:FF:000014">
    <property type="entry name" value="Adenosylmethionine-8-amino-7-oxononanoate aminotransferase, probable"/>
    <property type="match status" value="1"/>
</dbReference>
<evidence type="ECO:0000313" key="7">
    <source>
        <dbReference type="EMBL" id="MBB2160755.1"/>
    </source>
</evidence>
<protein>
    <submittedName>
        <fullName evidence="7">Aminotransferase class III-fold pyridoxal phosphate-dependent enzyme</fullName>
    </submittedName>
</protein>
<dbReference type="GO" id="GO:0004015">
    <property type="term" value="F:adenosylmethionine-8-amino-7-oxononanoate transaminase activity"/>
    <property type="evidence" value="ECO:0007669"/>
    <property type="project" value="TreeGrafter"/>
</dbReference>
<dbReference type="RefSeq" id="WP_182997613.1">
    <property type="nucleotide sequence ID" value="NZ_JABEQJ010000013.1"/>
</dbReference>
<evidence type="ECO:0000313" key="8">
    <source>
        <dbReference type="Proteomes" id="UP000589085"/>
    </source>
</evidence>
<dbReference type="InterPro" id="IPR005814">
    <property type="entry name" value="Aminotrans_3"/>
</dbReference>
<dbReference type="GO" id="GO:0009102">
    <property type="term" value="P:biotin biosynthetic process"/>
    <property type="evidence" value="ECO:0007669"/>
    <property type="project" value="TreeGrafter"/>
</dbReference>
<dbReference type="GO" id="GO:0009448">
    <property type="term" value="P:gamma-aminobutyric acid metabolic process"/>
    <property type="evidence" value="ECO:0007669"/>
    <property type="project" value="TreeGrafter"/>
</dbReference>
<dbReference type="InterPro" id="IPR015422">
    <property type="entry name" value="PyrdxlP-dep_Trfase_small"/>
</dbReference>
<dbReference type="GO" id="GO:0030170">
    <property type="term" value="F:pyridoxal phosphate binding"/>
    <property type="evidence" value="ECO:0007669"/>
    <property type="project" value="InterPro"/>
</dbReference>
<sequence length="456" mass="49602">MTQDIMTTEMRDARYVMHPLTDARANLQSGSLIIDRGEGIHVYDLAGNRYIEAMAGLWSVGLGFSETRLIEAATRQMERLPYYHPFTQKGHGPMVDLAERLVTMAPVPMSKAFFTNSGSEANDTVIKMLWYRANALGQTCRKKIISRHRAYHGITVAAGSLTGIPANHTGFDLPLPGFLHLTTPHYRRFAQPGESEEDFATRLATELEELILREGPDTIAAFFGEPVMGAGGVIVPPRTYWEKIQAVLARYEILLVADEVICGFGRTGRMFGCETYDIRPDVMVLSKQLSSSYLPISAILLNGKLFEPIADQTHAIGTFGHGFTGGGHPVAAAVAIETLRIIEERDLVAHAAAIGERMQQRLATLADHPLVDEIRGVGLMAAVELTPSRAADPASWPVGALGRRAALHLQQHGVIARSVGDALTFCPPMIIDGAGIDAIVTALRTALDLCLKEMAP</sequence>
<comment type="cofactor">
    <cofactor evidence="1">
        <name>pyridoxal 5'-phosphate</name>
        <dbReference type="ChEBI" id="CHEBI:597326"/>
    </cofactor>
</comment>
<dbReference type="CDD" id="cd00610">
    <property type="entry name" value="OAT_like"/>
    <property type="match status" value="1"/>
</dbReference>
<evidence type="ECO:0000256" key="2">
    <source>
        <dbReference type="ARBA" id="ARBA00008954"/>
    </source>
</evidence>
<organism evidence="7 8">
    <name type="scientific">Gluconacetobacter sacchari</name>
    <dbReference type="NCBI Taxonomy" id="92759"/>
    <lineage>
        <taxon>Bacteria</taxon>
        <taxon>Pseudomonadati</taxon>
        <taxon>Pseudomonadota</taxon>
        <taxon>Alphaproteobacteria</taxon>
        <taxon>Acetobacterales</taxon>
        <taxon>Acetobacteraceae</taxon>
        <taxon>Gluconacetobacter</taxon>
    </lineage>
</organism>
<dbReference type="Gene3D" id="3.90.1150.10">
    <property type="entry name" value="Aspartate Aminotransferase, domain 1"/>
    <property type="match status" value="1"/>
</dbReference>
<dbReference type="PIRSF" id="PIRSF000521">
    <property type="entry name" value="Transaminase_4ab_Lys_Orn"/>
    <property type="match status" value="1"/>
</dbReference>
<evidence type="ECO:0000256" key="5">
    <source>
        <dbReference type="ARBA" id="ARBA00022898"/>
    </source>
</evidence>
<dbReference type="Pfam" id="PF00202">
    <property type="entry name" value="Aminotran_3"/>
    <property type="match status" value="1"/>
</dbReference>
<evidence type="ECO:0000256" key="3">
    <source>
        <dbReference type="ARBA" id="ARBA00022576"/>
    </source>
</evidence>
<comment type="similarity">
    <text evidence="2 6">Belongs to the class-III pyridoxal-phosphate-dependent aminotransferase family.</text>
</comment>
<dbReference type="AlphaFoldDB" id="A0A7W4NS16"/>
<dbReference type="SUPFAM" id="SSF53383">
    <property type="entry name" value="PLP-dependent transferases"/>
    <property type="match status" value="1"/>
</dbReference>
<proteinExistence type="inferred from homology"/>
<dbReference type="NCBIfam" id="NF004767">
    <property type="entry name" value="PRK06105.1"/>
    <property type="match status" value="1"/>
</dbReference>
<dbReference type="PANTHER" id="PTHR42684:SF3">
    <property type="entry name" value="ADENOSYLMETHIONINE-8-AMINO-7-OXONONANOATE AMINOTRANSFERASE"/>
    <property type="match status" value="1"/>
</dbReference>
<reference evidence="7 8" key="1">
    <citation type="submission" date="2020-04" db="EMBL/GenBank/DDBJ databases">
        <title>Description of novel Gluconacetobacter.</title>
        <authorList>
            <person name="Sombolestani A."/>
        </authorList>
    </citation>
    <scope>NUCLEOTIDE SEQUENCE [LARGE SCALE GENOMIC DNA]</scope>
    <source>
        <strain evidence="7 8">LMG 19747</strain>
    </source>
</reference>
<gene>
    <name evidence="7" type="ORF">HLH48_11325</name>
</gene>
<keyword evidence="5 6" id="KW-0663">Pyridoxal phosphate</keyword>
<dbReference type="InterPro" id="IPR015421">
    <property type="entry name" value="PyrdxlP-dep_Trfase_major"/>
</dbReference>
<dbReference type="PROSITE" id="PS00600">
    <property type="entry name" value="AA_TRANSFER_CLASS_3"/>
    <property type="match status" value="1"/>
</dbReference>
<dbReference type="PANTHER" id="PTHR42684">
    <property type="entry name" value="ADENOSYLMETHIONINE-8-AMINO-7-OXONONANOATE AMINOTRANSFERASE"/>
    <property type="match status" value="1"/>
</dbReference>
<dbReference type="Proteomes" id="UP000589085">
    <property type="component" value="Unassembled WGS sequence"/>
</dbReference>
<evidence type="ECO:0000256" key="1">
    <source>
        <dbReference type="ARBA" id="ARBA00001933"/>
    </source>
</evidence>
<comment type="caution">
    <text evidence="7">The sequence shown here is derived from an EMBL/GenBank/DDBJ whole genome shotgun (WGS) entry which is preliminary data.</text>
</comment>
<evidence type="ECO:0000256" key="4">
    <source>
        <dbReference type="ARBA" id="ARBA00022679"/>
    </source>
</evidence>
<dbReference type="InterPro" id="IPR049704">
    <property type="entry name" value="Aminotrans_3_PPA_site"/>
</dbReference>
<keyword evidence="4 7" id="KW-0808">Transferase</keyword>